<dbReference type="FunFam" id="3.40.50.720:FF:000001">
    <property type="entry name" value="Glyceraldehyde-3-phosphate dehydrogenase"/>
    <property type="match status" value="1"/>
</dbReference>
<feature type="binding site" evidence="4">
    <location>
        <position position="179"/>
    </location>
    <ligand>
        <name>D-glyceraldehyde 3-phosphate</name>
        <dbReference type="ChEBI" id="CHEBI:59776"/>
    </ligand>
</feature>
<keyword evidence="2" id="KW-0560">Oxidoreductase</keyword>
<feature type="binding site" evidence="5">
    <location>
        <position position="33"/>
    </location>
    <ligand>
        <name>NAD(+)</name>
        <dbReference type="ChEBI" id="CHEBI:57540"/>
    </ligand>
</feature>
<dbReference type="GO" id="GO:0050661">
    <property type="term" value="F:NADP binding"/>
    <property type="evidence" value="ECO:0007669"/>
    <property type="project" value="InterPro"/>
</dbReference>
<accession>A0A0G1PDE5</accession>
<dbReference type="CDD" id="cd05214">
    <property type="entry name" value="GAPDH_I_N"/>
    <property type="match status" value="1"/>
</dbReference>
<dbReference type="InterPro" id="IPR020831">
    <property type="entry name" value="GlycerAld/Erythrose_P_DH"/>
</dbReference>
<dbReference type="EMBL" id="LCMG01000035">
    <property type="protein sequence ID" value="KKU30766.1"/>
    <property type="molecule type" value="Genomic_DNA"/>
</dbReference>
<feature type="binding site" evidence="4">
    <location>
        <begin position="211"/>
        <end position="212"/>
    </location>
    <ligand>
        <name>D-glyceraldehyde 3-phosphate</name>
        <dbReference type="ChEBI" id="CHEBI:59776"/>
    </ligand>
</feature>
<evidence type="ECO:0000256" key="7">
    <source>
        <dbReference type="RuleBase" id="RU000397"/>
    </source>
</evidence>
<keyword evidence="5" id="KW-0547">Nucleotide-binding</keyword>
<dbReference type="Gene3D" id="3.30.360.10">
    <property type="entry name" value="Dihydrodipicolinate Reductase, domain 2"/>
    <property type="match status" value="1"/>
</dbReference>
<gene>
    <name evidence="9" type="ORF">UX45_C0035G0005</name>
</gene>
<dbReference type="InterPro" id="IPR006424">
    <property type="entry name" value="Glyceraldehyde-3-P_DH_1"/>
</dbReference>
<dbReference type="GO" id="GO:0016620">
    <property type="term" value="F:oxidoreductase activity, acting on the aldehyde or oxo group of donors, NAD or NADP as acceptor"/>
    <property type="evidence" value="ECO:0007669"/>
    <property type="project" value="InterPro"/>
</dbReference>
<feature type="binding site" evidence="4">
    <location>
        <begin position="148"/>
        <end position="150"/>
    </location>
    <ligand>
        <name>D-glyceraldehyde 3-phosphate</name>
        <dbReference type="ChEBI" id="CHEBI:59776"/>
    </ligand>
</feature>
<dbReference type="CDD" id="cd18126">
    <property type="entry name" value="GAPDH_I_C"/>
    <property type="match status" value="1"/>
</dbReference>
<reference evidence="9 10" key="1">
    <citation type="journal article" date="2015" name="Nature">
        <title>rRNA introns, odd ribosomes, and small enigmatic genomes across a large radiation of phyla.</title>
        <authorList>
            <person name="Brown C.T."/>
            <person name="Hug L.A."/>
            <person name="Thomas B.C."/>
            <person name="Sharon I."/>
            <person name="Castelle C.J."/>
            <person name="Singh A."/>
            <person name="Wilkins M.J."/>
            <person name="Williams K.H."/>
            <person name="Banfield J.F."/>
        </authorList>
    </citation>
    <scope>NUCLEOTIDE SEQUENCE [LARGE SCALE GENOMIC DNA]</scope>
</reference>
<dbReference type="PANTHER" id="PTHR43148">
    <property type="entry name" value="GLYCERALDEHYDE-3-PHOSPHATE DEHYDROGENASE 2"/>
    <property type="match status" value="1"/>
</dbReference>
<dbReference type="PATRIC" id="fig|1619001.3.peg.1025"/>
<dbReference type="SUPFAM" id="SSF55347">
    <property type="entry name" value="Glyceraldehyde-3-phosphate dehydrogenase-like, C-terminal domain"/>
    <property type="match status" value="1"/>
</dbReference>
<feature type="domain" description="Glyceraldehyde 3-phosphate dehydrogenase NAD(P) binding" evidence="8">
    <location>
        <begin position="2"/>
        <end position="149"/>
    </location>
</feature>
<dbReference type="Pfam" id="PF00044">
    <property type="entry name" value="Gp_dh_N"/>
    <property type="match status" value="1"/>
</dbReference>
<keyword evidence="5" id="KW-0520">NAD</keyword>
<name>A0A0G1PDE5_9BACT</name>
<evidence type="ECO:0000313" key="9">
    <source>
        <dbReference type="EMBL" id="KKU30766.1"/>
    </source>
</evidence>
<proteinExistence type="inferred from homology"/>
<evidence type="ECO:0000256" key="1">
    <source>
        <dbReference type="ARBA" id="ARBA00007406"/>
    </source>
</evidence>
<dbReference type="InterPro" id="IPR020829">
    <property type="entry name" value="GlycerAld_3-P_DH_cat"/>
</dbReference>
<dbReference type="SMART" id="SM00846">
    <property type="entry name" value="Gp_dh_N"/>
    <property type="match status" value="1"/>
</dbReference>
<evidence type="ECO:0000256" key="3">
    <source>
        <dbReference type="PIRSR" id="PIRSR000149-1"/>
    </source>
</evidence>
<evidence type="ECO:0000259" key="8">
    <source>
        <dbReference type="SMART" id="SM00846"/>
    </source>
</evidence>
<feature type="binding site" evidence="5">
    <location>
        <begin position="11"/>
        <end position="12"/>
    </location>
    <ligand>
        <name>NAD(+)</name>
        <dbReference type="ChEBI" id="CHEBI:57540"/>
    </ligand>
</feature>
<evidence type="ECO:0000256" key="6">
    <source>
        <dbReference type="PIRSR" id="PIRSR000149-4"/>
    </source>
</evidence>
<evidence type="ECO:0000256" key="5">
    <source>
        <dbReference type="PIRSR" id="PIRSR000149-3"/>
    </source>
</evidence>
<dbReference type="NCBIfam" id="TIGR01534">
    <property type="entry name" value="GAPDH-I"/>
    <property type="match status" value="1"/>
</dbReference>
<dbReference type="GO" id="GO:0006006">
    <property type="term" value="P:glucose metabolic process"/>
    <property type="evidence" value="ECO:0007669"/>
    <property type="project" value="InterPro"/>
</dbReference>
<feature type="active site" description="Nucleophile" evidence="3">
    <location>
        <position position="149"/>
    </location>
</feature>
<dbReference type="Proteomes" id="UP000034705">
    <property type="component" value="Unassembled WGS sequence"/>
</dbReference>
<protein>
    <submittedName>
        <fullName evidence="9">Glyceraldehyde-3-phosphate dehydrogenase, type I</fullName>
    </submittedName>
</protein>
<organism evidence="9 10">
    <name type="scientific">Candidatus Uhrbacteria bacterium GW2011_GWF2_46_218</name>
    <dbReference type="NCBI Taxonomy" id="1619001"/>
    <lineage>
        <taxon>Bacteria</taxon>
        <taxon>Candidatus Uhriibacteriota</taxon>
    </lineage>
</organism>
<feature type="site" description="Activates thiol group during catalysis" evidence="6">
    <location>
        <position position="176"/>
    </location>
</feature>
<dbReference type="GO" id="GO:0051287">
    <property type="term" value="F:NAD binding"/>
    <property type="evidence" value="ECO:0007669"/>
    <property type="project" value="InterPro"/>
</dbReference>
<dbReference type="InterPro" id="IPR020828">
    <property type="entry name" value="GlycerAld_3-P_DH_NAD(P)-bd"/>
</dbReference>
<dbReference type="AlphaFoldDB" id="A0A0G1PDE5"/>
<dbReference type="PRINTS" id="PR00078">
    <property type="entry name" value="G3PDHDRGNASE"/>
</dbReference>
<evidence type="ECO:0000313" key="10">
    <source>
        <dbReference type="Proteomes" id="UP000034705"/>
    </source>
</evidence>
<dbReference type="InterPro" id="IPR036291">
    <property type="entry name" value="NAD(P)-bd_dom_sf"/>
</dbReference>
<feature type="binding site" evidence="5">
    <location>
        <position position="317"/>
    </location>
    <ligand>
        <name>NAD(+)</name>
        <dbReference type="ChEBI" id="CHEBI:57540"/>
    </ligand>
</feature>
<dbReference type="Pfam" id="PF02800">
    <property type="entry name" value="Gp_dh_C"/>
    <property type="match status" value="1"/>
</dbReference>
<dbReference type="SUPFAM" id="SSF51735">
    <property type="entry name" value="NAD(P)-binding Rossmann-fold domains"/>
    <property type="match status" value="1"/>
</dbReference>
<comment type="similarity">
    <text evidence="1 7">Belongs to the glyceraldehyde-3-phosphate dehydrogenase family.</text>
</comment>
<comment type="caution">
    <text evidence="9">The sequence shown here is derived from an EMBL/GenBank/DDBJ whole genome shotgun (WGS) entry which is preliminary data.</text>
</comment>
<feature type="binding site" evidence="5">
    <location>
        <position position="119"/>
    </location>
    <ligand>
        <name>NAD(+)</name>
        <dbReference type="ChEBI" id="CHEBI:57540"/>
    </ligand>
</feature>
<dbReference type="PIRSF" id="PIRSF000149">
    <property type="entry name" value="GAP_DH"/>
    <property type="match status" value="1"/>
</dbReference>
<dbReference type="Gene3D" id="3.40.50.720">
    <property type="entry name" value="NAD(P)-binding Rossmann-like Domain"/>
    <property type="match status" value="1"/>
</dbReference>
<evidence type="ECO:0000256" key="2">
    <source>
        <dbReference type="ARBA" id="ARBA00023002"/>
    </source>
</evidence>
<feature type="binding site" evidence="4">
    <location>
        <position position="234"/>
    </location>
    <ligand>
        <name>D-glyceraldehyde 3-phosphate</name>
        <dbReference type="ChEBI" id="CHEBI:59776"/>
    </ligand>
</feature>
<evidence type="ECO:0000256" key="4">
    <source>
        <dbReference type="PIRSR" id="PIRSR000149-2"/>
    </source>
</evidence>
<dbReference type="FunFam" id="3.30.360.10:FF:000002">
    <property type="entry name" value="Glyceraldehyde-3-phosphate dehydrogenase"/>
    <property type="match status" value="1"/>
</dbReference>
<sequence>MINLAINGFGRIGRNALRAGWDRGTYVFVAINDLTDPAILAHLLKYDSVFRTWNHEVSADSKHLIIDGKKIPVFAQKDPAILPWKDLKVDVVIESTGFFTKEADAQKHIQAGAKKVVISAPSNDAPTYLMGVNHKDYKTSQRVINNGSCTTNSIAPVAQILHEAFGIRKAMLTTVHSVTNGQNVVDGVPAGRKPDLRRARSALNNMIPTSTGAAVAVTEAIKELKGKFDGLAIRVPTLDVSLSDGTFLLKKKTTVEALQKLFCASARSARWKGILGVTDEPLVSSDFIQTHFATVVDLEMIRVVDGDLVKIFAWYDNEWGYTEMLLDMVTHIGK</sequence>